<evidence type="ECO:0000256" key="2">
    <source>
        <dbReference type="ARBA" id="ARBA00023136"/>
    </source>
</evidence>
<dbReference type="InterPro" id="IPR006665">
    <property type="entry name" value="OmpA-like"/>
</dbReference>
<sequence length="236" mass="25951">MLKKSGMPFLLLVIVLAACAGEDDSDSSGESAPDTGEEAQEQESVDEAQPEEEEQKAEEEEEEKDNEEDSGSSFDYSPPDVSAPEVSAPEVSAPEVTVPEVSAPEITVPEVGISMGEEITINVPDHLLFDFDESTLRDDALALLEEISGELEQYEAGEVKIHGHTDNQGEASYNQQLSQKRAEAVEAYFLEEETMDDFDFSTKGFGETEPVVSNDTEENRAKNRRVEIIIKPEETK</sequence>
<dbReference type="Gene3D" id="3.30.1330.60">
    <property type="entry name" value="OmpA-like domain"/>
    <property type="match status" value="1"/>
</dbReference>
<evidence type="ECO:0000256" key="5">
    <source>
        <dbReference type="SAM" id="MobiDB-lite"/>
    </source>
</evidence>
<evidence type="ECO:0000259" key="7">
    <source>
        <dbReference type="PROSITE" id="PS51123"/>
    </source>
</evidence>
<feature type="domain" description="OmpA-like" evidence="7">
    <location>
        <begin position="115"/>
        <end position="234"/>
    </location>
</feature>
<reference evidence="8 9" key="1">
    <citation type="submission" date="2016-10" db="EMBL/GenBank/DDBJ databases">
        <authorList>
            <person name="de Groot N.N."/>
        </authorList>
    </citation>
    <scope>NUCLEOTIDE SEQUENCE [LARGE SCALE GENOMIC DNA]</scope>
    <source>
        <strain evidence="8 9">CGMCC 1.6134</strain>
    </source>
</reference>
<dbReference type="AlphaFoldDB" id="A0A1I4LWH2"/>
<dbReference type="InterPro" id="IPR036737">
    <property type="entry name" value="OmpA-like_sf"/>
</dbReference>
<feature type="signal peptide" evidence="6">
    <location>
        <begin position="1"/>
        <end position="20"/>
    </location>
</feature>
<feature type="compositionally biased region" description="Acidic residues" evidence="5">
    <location>
        <begin position="35"/>
        <end position="70"/>
    </location>
</feature>
<keyword evidence="3" id="KW-0998">Cell outer membrane</keyword>
<dbReference type="Pfam" id="PF00691">
    <property type="entry name" value="OmpA"/>
    <property type="match status" value="1"/>
</dbReference>
<dbReference type="CDD" id="cd07185">
    <property type="entry name" value="OmpA_C-like"/>
    <property type="match status" value="1"/>
</dbReference>
<gene>
    <name evidence="8" type="ORF">SAMN04488054_10928</name>
</gene>
<evidence type="ECO:0000256" key="1">
    <source>
        <dbReference type="ARBA" id="ARBA00004442"/>
    </source>
</evidence>
<evidence type="ECO:0000256" key="6">
    <source>
        <dbReference type="SAM" id="SignalP"/>
    </source>
</evidence>
<dbReference type="PROSITE" id="PS51257">
    <property type="entry name" value="PROKAR_LIPOPROTEIN"/>
    <property type="match status" value="1"/>
</dbReference>
<evidence type="ECO:0000256" key="3">
    <source>
        <dbReference type="ARBA" id="ARBA00023237"/>
    </source>
</evidence>
<comment type="subcellular location">
    <subcellularLocation>
        <location evidence="1">Cell outer membrane</location>
    </subcellularLocation>
</comment>
<feature type="region of interest" description="Disordered" evidence="5">
    <location>
        <begin position="21"/>
        <end position="98"/>
    </location>
</feature>
<name>A0A1I4LWH2_9BACI</name>
<dbReference type="PANTHER" id="PTHR30329:SF21">
    <property type="entry name" value="LIPOPROTEIN YIAD-RELATED"/>
    <property type="match status" value="1"/>
</dbReference>
<dbReference type="EMBL" id="FOTY01000009">
    <property type="protein sequence ID" value="SFL95195.1"/>
    <property type="molecule type" value="Genomic_DNA"/>
</dbReference>
<feature type="chain" id="PRO_5011527184" evidence="6">
    <location>
        <begin position="21"/>
        <end position="236"/>
    </location>
</feature>
<feature type="region of interest" description="Disordered" evidence="5">
    <location>
        <begin position="199"/>
        <end position="219"/>
    </location>
</feature>
<protein>
    <submittedName>
        <fullName evidence="8">Outer membrane protein OmpA</fullName>
    </submittedName>
</protein>
<evidence type="ECO:0000256" key="4">
    <source>
        <dbReference type="PROSITE-ProRule" id="PRU00473"/>
    </source>
</evidence>
<dbReference type="InterPro" id="IPR006664">
    <property type="entry name" value="OMP_bac"/>
</dbReference>
<accession>A0A1I4LWH2</accession>
<evidence type="ECO:0000313" key="9">
    <source>
        <dbReference type="Proteomes" id="UP000199668"/>
    </source>
</evidence>
<dbReference type="PROSITE" id="PS51123">
    <property type="entry name" value="OMPA_2"/>
    <property type="match status" value="1"/>
</dbReference>
<keyword evidence="9" id="KW-1185">Reference proteome</keyword>
<dbReference type="SUPFAM" id="SSF103088">
    <property type="entry name" value="OmpA-like"/>
    <property type="match status" value="1"/>
</dbReference>
<dbReference type="PRINTS" id="PR01021">
    <property type="entry name" value="OMPADOMAIN"/>
</dbReference>
<dbReference type="InterPro" id="IPR050330">
    <property type="entry name" value="Bact_OuterMem_StrucFunc"/>
</dbReference>
<dbReference type="Proteomes" id="UP000199668">
    <property type="component" value="Unassembled WGS sequence"/>
</dbReference>
<keyword evidence="2 4" id="KW-0472">Membrane</keyword>
<organism evidence="8 9">
    <name type="scientific">Salibacterium qingdaonense</name>
    <dbReference type="NCBI Taxonomy" id="266892"/>
    <lineage>
        <taxon>Bacteria</taxon>
        <taxon>Bacillati</taxon>
        <taxon>Bacillota</taxon>
        <taxon>Bacilli</taxon>
        <taxon>Bacillales</taxon>
        <taxon>Bacillaceae</taxon>
    </lineage>
</organism>
<keyword evidence="6" id="KW-0732">Signal</keyword>
<evidence type="ECO:0000313" key="8">
    <source>
        <dbReference type="EMBL" id="SFL95195.1"/>
    </source>
</evidence>
<dbReference type="GO" id="GO:0009279">
    <property type="term" value="C:cell outer membrane"/>
    <property type="evidence" value="ECO:0007669"/>
    <property type="project" value="UniProtKB-SubCell"/>
</dbReference>
<dbReference type="STRING" id="266892.SAMN04488054_10928"/>
<dbReference type="PANTHER" id="PTHR30329">
    <property type="entry name" value="STATOR ELEMENT OF FLAGELLAR MOTOR COMPLEX"/>
    <property type="match status" value="1"/>
</dbReference>
<proteinExistence type="predicted"/>